<evidence type="ECO:0000256" key="1">
    <source>
        <dbReference type="SAM" id="SignalP"/>
    </source>
</evidence>
<dbReference type="Proteomes" id="UP001275084">
    <property type="component" value="Unassembled WGS sequence"/>
</dbReference>
<feature type="signal peptide" evidence="1">
    <location>
        <begin position="1"/>
        <end position="19"/>
    </location>
</feature>
<feature type="chain" id="PRO_5042494699" description="Secreted protein" evidence="1">
    <location>
        <begin position="20"/>
        <end position="134"/>
    </location>
</feature>
<gene>
    <name evidence="2" type="ORF">B0T25DRAFT_308796</name>
</gene>
<name>A0AAJ0H8M6_9PEZI</name>
<organism evidence="2 3">
    <name type="scientific">Lasiosphaeria hispida</name>
    <dbReference type="NCBI Taxonomy" id="260671"/>
    <lineage>
        <taxon>Eukaryota</taxon>
        <taxon>Fungi</taxon>
        <taxon>Dikarya</taxon>
        <taxon>Ascomycota</taxon>
        <taxon>Pezizomycotina</taxon>
        <taxon>Sordariomycetes</taxon>
        <taxon>Sordariomycetidae</taxon>
        <taxon>Sordariales</taxon>
        <taxon>Lasiosphaeriaceae</taxon>
        <taxon>Lasiosphaeria</taxon>
    </lineage>
</organism>
<keyword evidence="3" id="KW-1185">Reference proteome</keyword>
<accession>A0AAJ0H8M6</accession>
<dbReference type="AlphaFoldDB" id="A0AAJ0H8M6"/>
<reference evidence="2" key="2">
    <citation type="submission" date="2023-06" db="EMBL/GenBank/DDBJ databases">
        <authorList>
            <consortium name="Lawrence Berkeley National Laboratory"/>
            <person name="Haridas S."/>
            <person name="Hensen N."/>
            <person name="Bonometti L."/>
            <person name="Westerberg I."/>
            <person name="Brannstrom I.O."/>
            <person name="Guillou S."/>
            <person name="Cros-Aarteil S."/>
            <person name="Calhoun S."/>
            <person name="Kuo A."/>
            <person name="Mondo S."/>
            <person name="Pangilinan J."/>
            <person name="Riley R."/>
            <person name="Labutti K."/>
            <person name="Andreopoulos B."/>
            <person name="Lipzen A."/>
            <person name="Chen C."/>
            <person name="Yanf M."/>
            <person name="Daum C."/>
            <person name="Ng V."/>
            <person name="Clum A."/>
            <person name="Steindorff A."/>
            <person name="Ohm R."/>
            <person name="Martin F."/>
            <person name="Silar P."/>
            <person name="Natvig D."/>
            <person name="Lalanne C."/>
            <person name="Gautier V."/>
            <person name="Ament-Velasquez S.L."/>
            <person name="Kruys A."/>
            <person name="Hutchinson M.I."/>
            <person name="Powell A.J."/>
            <person name="Barry K."/>
            <person name="Miller A.N."/>
            <person name="Grigoriev I.V."/>
            <person name="Debuchy R."/>
            <person name="Gladieux P."/>
            <person name="Thoren M.H."/>
            <person name="Johannesson H."/>
        </authorList>
    </citation>
    <scope>NUCLEOTIDE SEQUENCE</scope>
    <source>
        <strain evidence="2">CBS 955.72</strain>
    </source>
</reference>
<evidence type="ECO:0008006" key="4">
    <source>
        <dbReference type="Google" id="ProtNLM"/>
    </source>
</evidence>
<comment type="caution">
    <text evidence="2">The sequence shown here is derived from an EMBL/GenBank/DDBJ whole genome shotgun (WGS) entry which is preliminary data.</text>
</comment>
<sequence>MGHTFSSLLFTSAVRAVLGCPSTKLGPVKFFFLLPLLSRQPAAMQCAALHCTTGRGGGKGGGGTVQSHCHLGVPPGVRQGRPVCGRDSEIPHVRARLRSTQKTSRHDCFGQREPDICLFWPLYRRFLPRPTDRR</sequence>
<reference evidence="2" key="1">
    <citation type="journal article" date="2023" name="Mol. Phylogenet. Evol.">
        <title>Genome-scale phylogeny and comparative genomics of the fungal order Sordariales.</title>
        <authorList>
            <person name="Hensen N."/>
            <person name="Bonometti L."/>
            <person name="Westerberg I."/>
            <person name="Brannstrom I.O."/>
            <person name="Guillou S."/>
            <person name="Cros-Aarteil S."/>
            <person name="Calhoun S."/>
            <person name="Haridas S."/>
            <person name="Kuo A."/>
            <person name="Mondo S."/>
            <person name="Pangilinan J."/>
            <person name="Riley R."/>
            <person name="LaButti K."/>
            <person name="Andreopoulos B."/>
            <person name="Lipzen A."/>
            <person name="Chen C."/>
            <person name="Yan M."/>
            <person name="Daum C."/>
            <person name="Ng V."/>
            <person name="Clum A."/>
            <person name="Steindorff A."/>
            <person name="Ohm R.A."/>
            <person name="Martin F."/>
            <person name="Silar P."/>
            <person name="Natvig D.O."/>
            <person name="Lalanne C."/>
            <person name="Gautier V."/>
            <person name="Ament-Velasquez S.L."/>
            <person name="Kruys A."/>
            <person name="Hutchinson M.I."/>
            <person name="Powell A.J."/>
            <person name="Barry K."/>
            <person name="Miller A.N."/>
            <person name="Grigoriev I.V."/>
            <person name="Debuchy R."/>
            <person name="Gladieux P."/>
            <person name="Hiltunen Thoren M."/>
            <person name="Johannesson H."/>
        </authorList>
    </citation>
    <scope>NUCLEOTIDE SEQUENCE</scope>
    <source>
        <strain evidence="2">CBS 955.72</strain>
    </source>
</reference>
<dbReference type="EMBL" id="JAUIQD010000007">
    <property type="protein sequence ID" value="KAK3343822.1"/>
    <property type="molecule type" value="Genomic_DNA"/>
</dbReference>
<protein>
    <recommendedName>
        <fullName evidence="4">Secreted protein</fullName>
    </recommendedName>
</protein>
<keyword evidence="1" id="KW-0732">Signal</keyword>
<evidence type="ECO:0000313" key="2">
    <source>
        <dbReference type="EMBL" id="KAK3343822.1"/>
    </source>
</evidence>
<evidence type="ECO:0000313" key="3">
    <source>
        <dbReference type="Proteomes" id="UP001275084"/>
    </source>
</evidence>
<proteinExistence type="predicted"/>